<dbReference type="Proteomes" id="UP000680866">
    <property type="component" value="Chromosome"/>
</dbReference>
<feature type="region of interest" description="Disordered" evidence="1">
    <location>
        <begin position="63"/>
        <end position="99"/>
    </location>
</feature>
<evidence type="ECO:0000313" key="3">
    <source>
        <dbReference type="EMBL" id="BCJ70245.1"/>
    </source>
</evidence>
<dbReference type="InterPro" id="IPR001919">
    <property type="entry name" value="CBD2"/>
</dbReference>
<evidence type="ECO:0000256" key="1">
    <source>
        <dbReference type="SAM" id="MobiDB-lite"/>
    </source>
</evidence>
<dbReference type="AlphaFoldDB" id="A0A810NG90"/>
<gene>
    <name evidence="3" type="ORF">Prubr_72660</name>
</gene>
<sequence>MVKNNALVQGGANLGGSVVVGGDAEPATACGSGTYLIFNPDRRCDGGPGETDINPSYQLFTDDQLALGGSGPNPTPTPTVPPTPTPTTPAPTTPAPSPGQLACTAGYAVTGQWQGGFQGEVTVRAGSRAISGWTVTWTYADGQTITQSWGATVTGSGANVTATNAAWNGGLAAGAATSFGFIGSAGATNSSPTLSCQAR</sequence>
<name>A0A810NG90_9ACTN</name>
<dbReference type="Gene3D" id="2.60.40.290">
    <property type="match status" value="1"/>
</dbReference>
<dbReference type="GO" id="GO:0005975">
    <property type="term" value="P:carbohydrate metabolic process"/>
    <property type="evidence" value="ECO:0007669"/>
    <property type="project" value="InterPro"/>
</dbReference>
<dbReference type="KEGG" id="pry:Prubr_72660"/>
<feature type="compositionally biased region" description="Pro residues" evidence="1">
    <location>
        <begin position="73"/>
        <end position="97"/>
    </location>
</feature>
<evidence type="ECO:0000313" key="4">
    <source>
        <dbReference type="Proteomes" id="UP000680866"/>
    </source>
</evidence>
<dbReference type="RefSeq" id="WP_246568113.1">
    <property type="nucleotide sequence ID" value="NZ_AP023359.1"/>
</dbReference>
<accession>A0A810NG90</accession>
<reference evidence="3" key="1">
    <citation type="submission" date="2020-08" db="EMBL/GenBank/DDBJ databases">
        <title>Whole genome shotgun sequence of Polymorphospora rubra NBRC 101157.</title>
        <authorList>
            <person name="Komaki H."/>
            <person name="Tamura T."/>
        </authorList>
    </citation>
    <scope>NUCLEOTIDE SEQUENCE</scope>
    <source>
        <strain evidence="3">NBRC 101157</strain>
    </source>
</reference>
<dbReference type="Pfam" id="PF00553">
    <property type="entry name" value="CBM_2"/>
    <property type="match status" value="1"/>
</dbReference>
<dbReference type="SMART" id="SM00637">
    <property type="entry name" value="CBD_II"/>
    <property type="match status" value="1"/>
</dbReference>
<keyword evidence="4" id="KW-1185">Reference proteome</keyword>
<dbReference type="InterPro" id="IPR012291">
    <property type="entry name" value="CBM2_carb-bd_dom_sf"/>
</dbReference>
<dbReference type="InterPro" id="IPR008965">
    <property type="entry name" value="CBM2/CBM3_carb-bd_dom_sf"/>
</dbReference>
<dbReference type="EMBL" id="AP023359">
    <property type="protein sequence ID" value="BCJ70245.1"/>
    <property type="molecule type" value="Genomic_DNA"/>
</dbReference>
<dbReference type="PROSITE" id="PS51173">
    <property type="entry name" value="CBM2"/>
    <property type="match status" value="1"/>
</dbReference>
<dbReference type="GO" id="GO:0030247">
    <property type="term" value="F:polysaccharide binding"/>
    <property type="evidence" value="ECO:0007669"/>
    <property type="project" value="UniProtKB-UniRule"/>
</dbReference>
<evidence type="ECO:0000259" key="2">
    <source>
        <dbReference type="PROSITE" id="PS51173"/>
    </source>
</evidence>
<protein>
    <recommendedName>
        <fullName evidence="2">CBM2 domain-containing protein</fullName>
    </recommendedName>
</protein>
<feature type="domain" description="CBM2" evidence="2">
    <location>
        <begin position="96"/>
        <end position="199"/>
    </location>
</feature>
<dbReference type="SUPFAM" id="SSF49384">
    <property type="entry name" value="Carbohydrate-binding domain"/>
    <property type="match status" value="1"/>
</dbReference>
<proteinExistence type="predicted"/>
<organism evidence="3 4">
    <name type="scientific">Polymorphospora rubra</name>
    <dbReference type="NCBI Taxonomy" id="338584"/>
    <lineage>
        <taxon>Bacteria</taxon>
        <taxon>Bacillati</taxon>
        <taxon>Actinomycetota</taxon>
        <taxon>Actinomycetes</taxon>
        <taxon>Micromonosporales</taxon>
        <taxon>Micromonosporaceae</taxon>
        <taxon>Polymorphospora</taxon>
    </lineage>
</organism>
<dbReference type="GO" id="GO:0004553">
    <property type="term" value="F:hydrolase activity, hydrolyzing O-glycosyl compounds"/>
    <property type="evidence" value="ECO:0007669"/>
    <property type="project" value="InterPro"/>
</dbReference>